<evidence type="ECO:0000256" key="12">
    <source>
        <dbReference type="ARBA" id="ARBA00023268"/>
    </source>
</evidence>
<dbReference type="Pfam" id="PF00213">
    <property type="entry name" value="OSCP"/>
    <property type="match status" value="1"/>
</dbReference>
<keyword evidence="10 17" id="KW-0406">Ion transport</keyword>
<evidence type="ECO:0000313" key="21">
    <source>
        <dbReference type="Proteomes" id="UP000011666"/>
    </source>
</evidence>
<evidence type="ECO:0000256" key="16">
    <source>
        <dbReference type="ARBA" id="ARBA00025830"/>
    </source>
</evidence>
<evidence type="ECO:0000256" key="14">
    <source>
        <dbReference type="ARBA" id="ARBA00024925"/>
    </source>
</evidence>
<comment type="function">
    <text evidence="14">This fusion protein includes a component of the F(0) channel (subunit b) and of the F(1) subunit (subunit delta). Two copies of subunit b and one of delta together form the peripheral 'stator' stalk which links F(1) to F(0).</text>
</comment>
<dbReference type="STRING" id="1223545.GS4_39_00160"/>
<dbReference type="GO" id="GO:0005886">
    <property type="term" value="C:plasma membrane"/>
    <property type="evidence" value="ECO:0007669"/>
    <property type="project" value="UniProtKB-SubCell"/>
</dbReference>
<keyword evidence="21" id="KW-1185">Reference proteome</keyword>
<dbReference type="GO" id="GO:0046933">
    <property type="term" value="F:proton-transporting ATP synthase activity, rotational mechanism"/>
    <property type="evidence" value="ECO:0007669"/>
    <property type="project" value="UniProtKB-UniRule"/>
</dbReference>
<comment type="subunit">
    <text evidence="16 17">F-type ATPases have 2 components, F(1) - the catalytic core - and F(0) - the membrane proton channel. F(1) has five subunits: alpha(3), beta(3), gamma(1), delta(1), epsilon(1). F(0) has three main subunits: a(1), b(2) and c(10-14). The alpha and beta chains form an alternating ring which encloses part of the gamma chain. F(1) is attached to F(0) by a central stalk formed by the gamma and epsilon chains, while a peripheral stalk is formed by the delta and b chains.</text>
</comment>
<evidence type="ECO:0000256" key="4">
    <source>
        <dbReference type="ARBA" id="ARBA00022448"/>
    </source>
</evidence>
<keyword evidence="19" id="KW-0175">Coiled coil</keyword>
<evidence type="ECO:0000256" key="1">
    <source>
        <dbReference type="ARBA" id="ARBA00004162"/>
    </source>
</evidence>
<name>M0QPR7_9ACTN</name>
<evidence type="ECO:0000256" key="15">
    <source>
        <dbReference type="ARBA" id="ARBA00025198"/>
    </source>
</evidence>
<dbReference type="eggNOG" id="COG0712">
    <property type="taxonomic scope" value="Bacteria"/>
</dbReference>
<keyword evidence="5 17" id="KW-1003">Cell membrane</keyword>
<comment type="subcellular location">
    <subcellularLocation>
        <location evidence="18">Cell membrane</location>
        <topology evidence="18">Peripheral membrane protein</topology>
    </subcellularLocation>
    <subcellularLocation>
        <location evidence="1 17">Cell membrane</location>
        <topology evidence="1 17">Single-pass membrane protein</topology>
    </subcellularLocation>
</comment>
<evidence type="ECO:0000256" key="10">
    <source>
        <dbReference type="ARBA" id="ARBA00023065"/>
    </source>
</evidence>
<keyword evidence="7 17" id="KW-0812">Transmembrane</keyword>
<evidence type="ECO:0000256" key="17">
    <source>
        <dbReference type="HAMAP-Rule" id="MF_01398"/>
    </source>
</evidence>
<protein>
    <recommendedName>
        <fullName evidence="17 18">Multifunctional fusion protein</fullName>
    </recommendedName>
    <domain>
        <recommendedName>
            <fullName evidence="17">ATP synthase subunit b</fullName>
        </recommendedName>
        <alternativeName>
            <fullName evidence="17">ATP synthase F(0) sector subunit b</fullName>
        </alternativeName>
        <alternativeName>
            <fullName evidence="17">ATPase subunit I</fullName>
        </alternativeName>
        <alternativeName>
            <fullName evidence="17">F-type ATPase subunit b</fullName>
            <shortName evidence="17">F-ATPase subunit b</shortName>
        </alternativeName>
    </domain>
    <domain>
        <recommendedName>
            <fullName evidence="18">ATP synthase subunit delta</fullName>
        </recommendedName>
        <alternativeName>
            <fullName evidence="18">ATP synthase F(1) sector subunit delta</fullName>
        </alternativeName>
        <alternativeName>
            <fullName evidence="18">F-type ATPase subunit delta</fullName>
            <shortName evidence="18">F-ATPase subunit delta</shortName>
        </alternativeName>
    </domain>
</protein>
<keyword evidence="18" id="KW-0139">CF(1)</keyword>
<evidence type="ECO:0000256" key="13">
    <source>
        <dbReference type="ARBA" id="ARBA00023310"/>
    </source>
</evidence>
<dbReference type="InterPro" id="IPR026015">
    <property type="entry name" value="ATP_synth_OSCP/delta_N_sf"/>
</dbReference>
<comment type="caution">
    <text evidence="20">The sequence shown here is derived from an EMBL/GenBank/DDBJ whole genome shotgun (WGS) entry which is preliminary data.</text>
</comment>
<evidence type="ECO:0000256" key="3">
    <source>
        <dbReference type="ARBA" id="ARBA00010811"/>
    </source>
</evidence>
<feature type="transmembrane region" description="Helical" evidence="17">
    <location>
        <begin position="18"/>
        <end position="38"/>
    </location>
</feature>
<evidence type="ECO:0000256" key="6">
    <source>
        <dbReference type="ARBA" id="ARBA00022547"/>
    </source>
</evidence>
<keyword evidence="9 17" id="KW-1133">Transmembrane helix</keyword>
<evidence type="ECO:0000256" key="2">
    <source>
        <dbReference type="ARBA" id="ARBA00010377"/>
    </source>
</evidence>
<evidence type="ECO:0000313" key="20">
    <source>
        <dbReference type="EMBL" id="GAC70685.1"/>
    </source>
</evidence>
<dbReference type="NCBIfam" id="TIGR01145">
    <property type="entry name" value="ATP_synt_delta"/>
    <property type="match status" value="1"/>
</dbReference>
<evidence type="ECO:0000256" key="5">
    <source>
        <dbReference type="ARBA" id="ARBA00022475"/>
    </source>
</evidence>
<dbReference type="eggNOG" id="COG0711">
    <property type="taxonomic scope" value="Bacteria"/>
</dbReference>
<dbReference type="EMBL" id="BANX01000039">
    <property type="protein sequence ID" value="GAC70685.1"/>
    <property type="molecule type" value="Genomic_DNA"/>
</dbReference>
<keyword evidence="4 17" id="KW-0813">Transport</keyword>
<keyword evidence="8 17" id="KW-0375">Hydrogen ion transport</keyword>
<dbReference type="InterPro" id="IPR002146">
    <property type="entry name" value="ATP_synth_b/b'su_bac/chlpt"/>
</dbReference>
<evidence type="ECO:0000256" key="18">
    <source>
        <dbReference type="HAMAP-Rule" id="MF_01416"/>
    </source>
</evidence>
<dbReference type="Pfam" id="PF00430">
    <property type="entry name" value="ATP-synt_B"/>
    <property type="match status" value="1"/>
</dbReference>
<dbReference type="NCBIfam" id="TIGR01144">
    <property type="entry name" value="ATP_synt_b"/>
    <property type="match status" value="1"/>
</dbReference>
<dbReference type="InterPro" id="IPR000711">
    <property type="entry name" value="ATPase_OSCP/dsu"/>
</dbReference>
<dbReference type="Proteomes" id="UP000011666">
    <property type="component" value="Unassembled WGS sequence"/>
</dbReference>
<dbReference type="InterPro" id="IPR028987">
    <property type="entry name" value="ATP_synth_B-like_membr_sf"/>
</dbReference>
<dbReference type="AlphaFoldDB" id="M0QPR7"/>
<keyword evidence="11 17" id="KW-0472">Membrane</keyword>
<dbReference type="GO" id="GO:0045259">
    <property type="term" value="C:proton-transporting ATP synthase complex"/>
    <property type="evidence" value="ECO:0007669"/>
    <property type="project" value="UniProtKB-KW"/>
</dbReference>
<keyword evidence="12" id="KW-0511">Multifunctional enzyme</keyword>
<dbReference type="PRINTS" id="PR00125">
    <property type="entry name" value="ATPASEDELTA"/>
</dbReference>
<gene>
    <name evidence="18 20" type="primary">atpH</name>
    <name evidence="17" type="synonym">atpF</name>
    <name evidence="20" type="ORF">GS4_39_00160</name>
</gene>
<evidence type="ECO:0000256" key="11">
    <source>
        <dbReference type="ARBA" id="ARBA00023136"/>
    </source>
</evidence>
<dbReference type="PANTHER" id="PTHR11910">
    <property type="entry name" value="ATP SYNTHASE DELTA CHAIN"/>
    <property type="match status" value="1"/>
</dbReference>
<feature type="coiled-coil region" evidence="19">
    <location>
        <begin position="64"/>
        <end position="98"/>
    </location>
</feature>
<keyword evidence="6 17" id="KW-0138">CF(0)</keyword>
<comment type="function">
    <text evidence="18">This protein is part of the stalk that links CF(0) to CF(1). It either transmits conformational changes from CF(0) to CF(1) or is implicated in proton conduction.</text>
</comment>
<proteinExistence type="inferred from homology"/>
<keyword evidence="13 17" id="KW-0066">ATP synthesis</keyword>
<evidence type="ECO:0000256" key="9">
    <source>
        <dbReference type="ARBA" id="ARBA00022989"/>
    </source>
</evidence>
<comment type="function">
    <text evidence="17">Component of the F(0) channel, it forms part of the peripheral stalk, linking F(1) to F(0).</text>
</comment>
<dbReference type="NCBIfam" id="NF009961">
    <property type="entry name" value="PRK13428.1"/>
    <property type="match status" value="1"/>
</dbReference>
<dbReference type="HAMAP" id="MF_01398">
    <property type="entry name" value="ATP_synth_b_bprime"/>
    <property type="match status" value="1"/>
</dbReference>
<dbReference type="NCBIfam" id="NF009967">
    <property type="entry name" value="PRK13430.1"/>
    <property type="match status" value="1"/>
</dbReference>
<dbReference type="InterPro" id="IPR005864">
    <property type="entry name" value="ATP_synth_F0_bsu_bac"/>
</dbReference>
<organism evidence="20 21">
    <name type="scientific">Gordonia soli NBRC 108243</name>
    <dbReference type="NCBI Taxonomy" id="1223545"/>
    <lineage>
        <taxon>Bacteria</taxon>
        <taxon>Bacillati</taxon>
        <taxon>Actinomycetota</taxon>
        <taxon>Actinomycetes</taxon>
        <taxon>Mycobacteriales</taxon>
        <taxon>Gordoniaceae</taxon>
        <taxon>Gordonia</taxon>
    </lineage>
</organism>
<dbReference type="CDD" id="cd06503">
    <property type="entry name" value="ATP-synt_Fo_b"/>
    <property type="match status" value="1"/>
</dbReference>
<sequence length="464" mass="49505">MGAIGTWLEDIGAAFDPAIFIAQLVGFAVIIFLLWKYVRPPVARLMKARQDTVREQLSESEAAKARVIEAKSAHERAIEEAKKESAQLKEDAKRDAEAITSDISAQADHEVKRISEHGRAQVALHRANLLRELRSDLGLAAVEKAGDLVRSHLSDSSAQSASVDRVIDELESMSGNRPDDIATSADLVGLHAMRAASRETALQVSSVFTAAAKNADGAAVDNSADELAAVVGLLNDNPVLRKKLSESSDNPEAKESLVRGLLGGKVADITLDTLVAAVTGRWSSTSDFVAGLRRQTALAVLVAAERDGQIDQVEDELFRVSRLLEANPRLSSLLSDHTTDADKRIGLLRGLIGEQVGAHTWNLLSNSIRLLGGQSADVAVDQLAELAAGRRGESVAHVVSATDLTQAQQERLGSVLGTIYGRTISIQTEVSPELLGGLRIAVGDEVIDADIATRLARAAETLPR</sequence>
<dbReference type="Gene3D" id="1.10.520.20">
    <property type="entry name" value="N-terminal domain of the delta subunit of the F1F0-ATP synthase"/>
    <property type="match status" value="1"/>
</dbReference>
<evidence type="ECO:0000256" key="8">
    <source>
        <dbReference type="ARBA" id="ARBA00022781"/>
    </source>
</evidence>
<comment type="similarity">
    <text evidence="18">Belongs to the ATPase delta chain family.</text>
</comment>
<comment type="similarity">
    <text evidence="3">In the N-terminal section; belongs to the ATPase B chain family.</text>
</comment>
<evidence type="ECO:0000256" key="7">
    <source>
        <dbReference type="ARBA" id="ARBA00022692"/>
    </source>
</evidence>
<comment type="function">
    <text evidence="15 17">F(1)F(0) ATP synthase produces ATP from ADP in the presence of a proton or sodium gradient. F-type ATPases consist of two structural domains, F(1) containing the extramembraneous catalytic core and F(0) containing the membrane proton channel, linked together by a central stalk and a peripheral stalk. During catalysis, ATP synthesis in the catalytic domain of F(1) is coupled via a rotary mechanism of the central stalk subunits to proton translocation.</text>
</comment>
<comment type="similarity">
    <text evidence="17">Belongs to the ATPase B chain family.</text>
</comment>
<dbReference type="SUPFAM" id="SSF81573">
    <property type="entry name" value="F1F0 ATP synthase subunit B, membrane domain"/>
    <property type="match status" value="1"/>
</dbReference>
<dbReference type="RefSeq" id="WP_007624923.1">
    <property type="nucleotide sequence ID" value="NZ_BANX01000039.1"/>
</dbReference>
<accession>M0QPR7</accession>
<dbReference type="OrthoDB" id="5242917at2"/>
<evidence type="ECO:0000256" key="19">
    <source>
        <dbReference type="SAM" id="Coils"/>
    </source>
</evidence>
<dbReference type="HAMAP" id="MF_01416">
    <property type="entry name" value="ATP_synth_delta_bact"/>
    <property type="match status" value="1"/>
</dbReference>
<comment type="similarity">
    <text evidence="2">In the C-terminal section; belongs to the ATPase delta chain family.</text>
</comment>
<dbReference type="SUPFAM" id="SSF47928">
    <property type="entry name" value="N-terminal domain of the delta subunit of the F1F0-ATP synthase"/>
    <property type="match status" value="1"/>
</dbReference>
<reference evidence="20 21" key="1">
    <citation type="submission" date="2013-01" db="EMBL/GenBank/DDBJ databases">
        <title>Whole genome shotgun sequence of Gordonia soli NBRC 108243.</title>
        <authorList>
            <person name="Isaki-Nakamura S."/>
            <person name="Hosoyama A."/>
            <person name="Tsuchikane K."/>
            <person name="Ando Y."/>
            <person name="Baba S."/>
            <person name="Ohji S."/>
            <person name="Hamada M."/>
            <person name="Tamura T."/>
            <person name="Yamazoe A."/>
            <person name="Yamazaki S."/>
            <person name="Fujita N."/>
        </authorList>
    </citation>
    <scope>NUCLEOTIDE SEQUENCE [LARGE SCALE GENOMIC DNA]</scope>
    <source>
        <strain evidence="20 21">NBRC 108243</strain>
    </source>
</reference>